<comment type="caution">
    <text evidence="2">The sequence shown here is derived from an EMBL/GenBank/DDBJ whole genome shotgun (WGS) entry which is preliminary data.</text>
</comment>
<feature type="transmembrane region" description="Helical" evidence="1">
    <location>
        <begin position="21"/>
        <end position="40"/>
    </location>
</feature>
<dbReference type="Proteomes" id="UP000315949">
    <property type="component" value="Unassembled WGS sequence"/>
</dbReference>
<accession>A0A5C5U1J2</accession>
<feature type="transmembrane region" description="Helical" evidence="1">
    <location>
        <begin position="79"/>
        <end position="102"/>
    </location>
</feature>
<feature type="transmembrane region" description="Helical" evidence="1">
    <location>
        <begin position="46"/>
        <end position="67"/>
    </location>
</feature>
<evidence type="ECO:0008006" key="4">
    <source>
        <dbReference type="Google" id="ProtNLM"/>
    </source>
</evidence>
<feature type="transmembrane region" description="Helical" evidence="1">
    <location>
        <begin position="108"/>
        <end position="130"/>
    </location>
</feature>
<evidence type="ECO:0000313" key="2">
    <source>
        <dbReference type="EMBL" id="TWT19558.1"/>
    </source>
</evidence>
<organism evidence="2 3">
    <name type="scientific">Luteimonas wenzhouensis</name>
    <dbReference type="NCBI Taxonomy" id="2599615"/>
    <lineage>
        <taxon>Bacteria</taxon>
        <taxon>Pseudomonadati</taxon>
        <taxon>Pseudomonadota</taxon>
        <taxon>Gammaproteobacteria</taxon>
        <taxon>Lysobacterales</taxon>
        <taxon>Lysobacteraceae</taxon>
        <taxon>Luteimonas</taxon>
    </lineage>
</organism>
<name>A0A5C5U1J2_9GAMM</name>
<sequence length="131" mass="12933">MQQLEPGTSRSDPARRAALRLPMAQGVAGLTGAGVLATVAGGSPAAAFLMGATVVAAGSAVFAWRTAGRAPVAPAGRMFMRLLVGTGLKWLVVGAGLVLAMGGAGLPAGFVLGGALVALLVSMIGLPWLLR</sequence>
<dbReference type="RefSeq" id="WP_146312075.1">
    <property type="nucleotide sequence ID" value="NZ_VOHE01000003.1"/>
</dbReference>
<evidence type="ECO:0000313" key="3">
    <source>
        <dbReference type="Proteomes" id="UP000315949"/>
    </source>
</evidence>
<keyword evidence="1" id="KW-0812">Transmembrane</keyword>
<dbReference type="AlphaFoldDB" id="A0A5C5U1J2"/>
<dbReference type="EMBL" id="VOHE01000003">
    <property type="protein sequence ID" value="TWT19558.1"/>
    <property type="molecule type" value="Genomic_DNA"/>
</dbReference>
<keyword evidence="1" id="KW-1133">Transmembrane helix</keyword>
<keyword evidence="3" id="KW-1185">Reference proteome</keyword>
<evidence type="ECO:0000256" key="1">
    <source>
        <dbReference type="SAM" id="Phobius"/>
    </source>
</evidence>
<reference evidence="2 3" key="1">
    <citation type="submission" date="2019-07" db="EMBL/GenBank/DDBJ databases">
        <title>Luteimonas sp. YD-1 nov., isolated from acidic soil.</title>
        <authorList>
            <person name="Zhou J."/>
        </authorList>
    </citation>
    <scope>NUCLEOTIDE SEQUENCE [LARGE SCALE GENOMIC DNA]</scope>
    <source>
        <strain evidence="2 3">YD-1</strain>
    </source>
</reference>
<gene>
    <name evidence="2" type="ORF">FQY79_06830</name>
</gene>
<proteinExistence type="predicted"/>
<keyword evidence="1" id="KW-0472">Membrane</keyword>
<protein>
    <recommendedName>
        <fullName evidence="4">ATP synthase subunit I</fullName>
    </recommendedName>
</protein>
<dbReference type="OrthoDB" id="5976192at2"/>